<sequence length="333" mass="36258">MIEEEKEARRQEKRAEAEEAVAKTAARQKLEARALTYCICLSTLIVGRHAELREEQLIALRRRQREKERVAVAQEAQRKVRREAEAEERAAQIKARRSAEAQARARAEAEAEVKAKAIEKARAEAEAKTGGHLQTERRLTGVSTNPPSATSPRSSTTTHPSPKTPAKSRPGLQVVSNGGWRTWEAERKAGSVVQSINVREDATAGGSHDIGVSQIQASSSPAPAPSVPIPATHGVDRNGVGWRQRYLEAKWLALERPSIPPAASKTPTRAQSSSYPLPAATAPISTKDVVTSLVPETKRWSPKRLQGTSGPPAHSQTTEVPTSIWRPKHVPGK</sequence>
<evidence type="ECO:0000256" key="1">
    <source>
        <dbReference type="SAM" id="Coils"/>
    </source>
</evidence>
<feature type="compositionally biased region" description="Low complexity" evidence="2">
    <location>
        <begin position="143"/>
        <end position="165"/>
    </location>
</feature>
<keyword evidence="1" id="KW-0175">Coiled coil</keyword>
<keyword evidence="4" id="KW-1185">Reference proteome</keyword>
<dbReference type="HOGENOM" id="CLU_072125_0_0_1"/>
<reference evidence="3 4" key="1">
    <citation type="submission" date="2014-04" db="EMBL/GenBank/DDBJ databases">
        <authorList>
            <consortium name="DOE Joint Genome Institute"/>
            <person name="Kuo A."/>
            <person name="Kohler A."/>
            <person name="Jargeat P."/>
            <person name="Nagy L.G."/>
            <person name="Floudas D."/>
            <person name="Copeland A."/>
            <person name="Barry K.W."/>
            <person name="Cichocki N."/>
            <person name="Veneault-Fourrey C."/>
            <person name="LaButti K."/>
            <person name="Lindquist E.A."/>
            <person name="Lipzen A."/>
            <person name="Lundell T."/>
            <person name="Morin E."/>
            <person name="Murat C."/>
            <person name="Sun H."/>
            <person name="Tunlid A."/>
            <person name="Henrissat B."/>
            <person name="Grigoriev I.V."/>
            <person name="Hibbett D.S."/>
            <person name="Martin F."/>
            <person name="Nordberg H.P."/>
            <person name="Cantor M.N."/>
            <person name="Hua S.X."/>
        </authorList>
    </citation>
    <scope>NUCLEOTIDE SEQUENCE [LARGE SCALE GENOMIC DNA]</scope>
    <source>
        <strain evidence="3 4">Ve08.2h10</strain>
    </source>
</reference>
<feature type="region of interest" description="Disordered" evidence="2">
    <location>
        <begin position="296"/>
        <end position="333"/>
    </location>
</feature>
<organism evidence="3 4">
    <name type="scientific">Paxillus rubicundulus Ve08.2h10</name>
    <dbReference type="NCBI Taxonomy" id="930991"/>
    <lineage>
        <taxon>Eukaryota</taxon>
        <taxon>Fungi</taxon>
        <taxon>Dikarya</taxon>
        <taxon>Basidiomycota</taxon>
        <taxon>Agaricomycotina</taxon>
        <taxon>Agaricomycetes</taxon>
        <taxon>Agaricomycetidae</taxon>
        <taxon>Boletales</taxon>
        <taxon>Paxilineae</taxon>
        <taxon>Paxillaceae</taxon>
        <taxon>Paxillus</taxon>
    </lineage>
</organism>
<feature type="compositionally biased region" description="Polar residues" evidence="2">
    <location>
        <begin position="306"/>
        <end position="321"/>
    </location>
</feature>
<dbReference type="EMBL" id="KN825545">
    <property type="protein sequence ID" value="KIK87384.1"/>
    <property type="molecule type" value="Genomic_DNA"/>
</dbReference>
<accession>A0A0D0DT47</accession>
<protein>
    <submittedName>
        <fullName evidence="3">Uncharacterized protein</fullName>
    </submittedName>
</protein>
<dbReference type="AlphaFoldDB" id="A0A0D0DT47"/>
<dbReference type="Proteomes" id="UP000054538">
    <property type="component" value="Unassembled WGS sequence"/>
</dbReference>
<reference evidence="4" key="2">
    <citation type="submission" date="2015-01" db="EMBL/GenBank/DDBJ databases">
        <title>Evolutionary Origins and Diversification of the Mycorrhizal Mutualists.</title>
        <authorList>
            <consortium name="DOE Joint Genome Institute"/>
            <consortium name="Mycorrhizal Genomics Consortium"/>
            <person name="Kohler A."/>
            <person name="Kuo A."/>
            <person name="Nagy L.G."/>
            <person name="Floudas D."/>
            <person name="Copeland A."/>
            <person name="Barry K.W."/>
            <person name="Cichocki N."/>
            <person name="Veneault-Fourrey C."/>
            <person name="LaButti K."/>
            <person name="Lindquist E.A."/>
            <person name="Lipzen A."/>
            <person name="Lundell T."/>
            <person name="Morin E."/>
            <person name="Murat C."/>
            <person name="Riley R."/>
            <person name="Ohm R."/>
            <person name="Sun H."/>
            <person name="Tunlid A."/>
            <person name="Henrissat B."/>
            <person name="Grigoriev I.V."/>
            <person name="Hibbett D.S."/>
            <person name="Martin F."/>
        </authorList>
    </citation>
    <scope>NUCLEOTIDE SEQUENCE [LARGE SCALE GENOMIC DNA]</scope>
    <source>
        <strain evidence="4">Ve08.2h10</strain>
    </source>
</reference>
<dbReference type="InParanoid" id="A0A0D0DT47"/>
<evidence type="ECO:0000313" key="3">
    <source>
        <dbReference type="EMBL" id="KIK87384.1"/>
    </source>
</evidence>
<evidence type="ECO:0000256" key="2">
    <source>
        <dbReference type="SAM" id="MobiDB-lite"/>
    </source>
</evidence>
<feature type="compositionally biased region" description="Basic and acidic residues" evidence="2">
    <location>
        <begin position="122"/>
        <end position="139"/>
    </location>
</feature>
<feature type="coiled-coil region" evidence="1">
    <location>
        <begin position="1"/>
        <end position="28"/>
    </location>
</feature>
<feature type="region of interest" description="Disordered" evidence="2">
    <location>
        <begin position="259"/>
        <end position="280"/>
    </location>
</feature>
<proteinExistence type="predicted"/>
<feature type="compositionally biased region" description="Polar residues" evidence="2">
    <location>
        <begin position="265"/>
        <end position="275"/>
    </location>
</feature>
<dbReference type="OrthoDB" id="2710109at2759"/>
<evidence type="ECO:0000313" key="4">
    <source>
        <dbReference type="Proteomes" id="UP000054538"/>
    </source>
</evidence>
<name>A0A0D0DT47_9AGAM</name>
<feature type="region of interest" description="Disordered" evidence="2">
    <location>
        <begin position="122"/>
        <end position="174"/>
    </location>
</feature>
<gene>
    <name evidence="3" type="ORF">PAXRUDRAFT_152418</name>
</gene>